<keyword evidence="6" id="KW-0046">Antibiotic resistance</keyword>
<organism evidence="7 8">
    <name type="scientific">Candidatus Fimimorpha faecalis</name>
    <dbReference type="NCBI Taxonomy" id="2840824"/>
    <lineage>
        <taxon>Bacteria</taxon>
        <taxon>Bacillati</taxon>
        <taxon>Bacillota</taxon>
        <taxon>Clostridia</taxon>
        <taxon>Eubacteriales</taxon>
        <taxon>Candidatus Fimimorpha</taxon>
    </lineage>
</organism>
<feature type="transmembrane region" description="Helical" evidence="6">
    <location>
        <begin position="229"/>
        <end position="252"/>
    </location>
</feature>
<dbReference type="GO" id="GO:0046677">
    <property type="term" value="P:response to antibiotic"/>
    <property type="evidence" value="ECO:0007669"/>
    <property type="project" value="UniProtKB-KW"/>
</dbReference>
<dbReference type="EMBL" id="DVHN01000137">
    <property type="protein sequence ID" value="HIR89389.1"/>
    <property type="molecule type" value="Genomic_DNA"/>
</dbReference>
<dbReference type="Proteomes" id="UP000824201">
    <property type="component" value="Unassembled WGS sequence"/>
</dbReference>
<evidence type="ECO:0000313" key="7">
    <source>
        <dbReference type="EMBL" id="HIR89389.1"/>
    </source>
</evidence>
<evidence type="ECO:0000256" key="2">
    <source>
        <dbReference type="ARBA" id="ARBA00022475"/>
    </source>
</evidence>
<keyword evidence="5 6" id="KW-0472">Membrane</keyword>
<proteinExistence type="inferred from homology"/>
<keyword evidence="6" id="KW-0443">Lipid metabolism</keyword>
<reference evidence="7" key="2">
    <citation type="journal article" date="2021" name="PeerJ">
        <title>Extensive microbial diversity within the chicken gut microbiome revealed by metagenomics and culture.</title>
        <authorList>
            <person name="Gilroy R."/>
            <person name="Ravi A."/>
            <person name="Getino M."/>
            <person name="Pursley I."/>
            <person name="Horton D.L."/>
            <person name="Alikhan N.F."/>
            <person name="Baker D."/>
            <person name="Gharbi K."/>
            <person name="Hall N."/>
            <person name="Watson M."/>
            <person name="Adriaenssens E.M."/>
            <person name="Foster-Nyarko E."/>
            <person name="Jarju S."/>
            <person name="Secka A."/>
            <person name="Antonio M."/>
            <person name="Oren A."/>
            <person name="Chaudhuri R.R."/>
            <person name="La Ragione R."/>
            <person name="Hildebrand F."/>
            <person name="Pallen M.J."/>
        </authorList>
    </citation>
    <scope>NUCLEOTIDE SEQUENCE</scope>
    <source>
        <strain evidence="7">ChiW13-3771</strain>
    </source>
</reference>
<evidence type="ECO:0000256" key="5">
    <source>
        <dbReference type="ARBA" id="ARBA00023136"/>
    </source>
</evidence>
<evidence type="ECO:0000256" key="6">
    <source>
        <dbReference type="RuleBase" id="RU363042"/>
    </source>
</evidence>
<sequence length="353" mass="40508">MKKNKKNIGNILFLLILCGLTFWLLLKDQDLPQIIQCIVEANKGYLFIGILFVIVFVCSESVIIHYMMHALNKKTKLYQCIKYSFVGFFFSCITPSATGGQPAQIYYMNKDGLDIPVSTLVLMIVTIGYKFVLVLIGVFLVIFDQNLIQTYLEERRILLYIGLLLNVGCIILMLLLVFWPNLAKRIIMWGMALLEKLHILKENSLRKQKLINSMDQYHRAAAFFLEHKLVIFNVAIISIFQRVVLFFVTYLVYRAFGLNEANPWLVTMLQATISISVDMLPLPGGMGISESLFLADFRPIFTNQYLLSGLLLSRGISYYSLLFLSAVVTVGAHFILTVRERKAQKGYRYDRFL</sequence>
<dbReference type="GO" id="GO:0050071">
    <property type="term" value="F:phosphatidylglycerol lysyltransferase activity"/>
    <property type="evidence" value="ECO:0007669"/>
    <property type="project" value="UniProtKB-EC"/>
</dbReference>
<dbReference type="NCBIfam" id="TIGR00374">
    <property type="entry name" value="flippase-like domain"/>
    <property type="match status" value="1"/>
</dbReference>
<keyword evidence="2" id="KW-1003">Cell membrane</keyword>
<dbReference type="GO" id="GO:0006629">
    <property type="term" value="P:lipid metabolic process"/>
    <property type="evidence" value="ECO:0007669"/>
    <property type="project" value="UniProtKB-KW"/>
</dbReference>
<dbReference type="EC" id="2.3.2.3" evidence="6"/>
<feature type="transmembrane region" description="Helical" evidence="6">
    <location>
        <begin position="316"/>
        <end position="338"/>
    </location>
</feature>
<protein>
    <recommendedName>
        <fullName evidence="6">Phosphatidylglycerol lysyltransferase</fullName>
        <ecNumber evidence="6">2.3.2.3</ecNumber>
    </recommendedName>
    <alternativeName>
        <fullName evidence="6">Lysylphosphatidylglycerol synthase</fullName>
    </alternativeName>
</protein>
<evidence type="ECO:0000256" key="4">
    <source>
        <dbReference type="ARBA" id="ARBA00022989"/>
    </source>
</evidence>
<comment type="subcellular location">
    <subcellularLocation>
        <location evidence="1 6">Cell membrane</location>
        <topology evidence="1 6">Multi-pass membrane protein</topology>
    </subcellularLocation>
</comment>
<accession>A0A9D1EFL6</accession>
<dbReference type="PANTHER" id="PTHR37693:SF1">
    <property type="entry name" value="INTEGRAL MEMBRANE PROTEIN"/>
    <property type="match status" value="1"/>
</dbReference>
<comment type="catalytic activity">
    <reaction evidence="6">
        <text>L-lysyl-tRNA(Lys) + a 1,2-diacyl-sn-glycero-3-phospho-(1'-sn-glycerol) = a 1,2-diacyl-sn-glycero-3-phospho-1'-(3'-O-L-lysyl)-sn-glycerol + tRNA(Lys)</text>
        <dbReference type="Rhea" id="RHEA:10668"/>
        <dbReference type="Rhea" id="RHEA-COMP:9696"/>
        <dbReference type="Rhea" id="RHEA-COMP:9697"/>
        <dbReference type="ChEBI" id="CHEBI:64716"/>
        <dbReference type="ChEBI" id="CHEBI:75792"/>
        <dbReference type="ChEBI" id="CHEBI:78442"/>
        <dbReference type="ChEBI" id="CHEBI:78529"/>
        <dbReference type="EC" id="2.3.2.3"/>
    </reaction>
</comment>
<comment type="caution">
    <text evidence="7">The sequence shown here is derived from an EMBL/GenBank/DDBJ whole genome shotgun (WGS) entry which is preliminary data.</text>
</comment>
<comment type="similarity">
    <text evidence="6">Belongs to the LPG synthase family.</text>
</comment>
<keyword evidence="6" id="KW-0808">Transferase</keyword>
<feature type="transmembrane region" description="Helical" evidence="6">
    <location>
        <begin position="80"/>
        <end position="100"/>
    </location>
</feature>
<feature type="transmembrane region" description="Helical" evidence="6">
    <location>
        <begin position="7"/>
        <end position="26"/>
    </location>
</feature>
<feature type="transmembrane region" description="Helical" evidence="6">
    <location>
        <begin position="157"/>
        <end position="179"/>
    </location>
</feature>
<dbReference type="GO" id="GO:0005886">
    <property type="term" value="C:plasma membrane"/>
    <property type="evidence" value="ECO:0007669"/>
    <property type="project" value="UniProtKB-SubCell"/>
</dbReference>
<comment type="function">
    <text evidence="6">Catalyzes the transfer of a lysyl group from L-lysyl-tRNA(Lys) to membrane-bound phosphatidylglycerol (PG), which produces lysylphosphatidylglycerol (LPG), a major component of the bacterial membrane with a positive net charge. LPG synthesis contributes to bacterial virulence as it is involved in the resistance mechanism against cationic antimicrobial peptides (CAMP) produces by the host's immune system (defensins, cathelicidins) and by the competing microorganisms.</text>
</comment>
<evidence type="ECO:0000256" key="3">
    <source>
        <dbReference type="ARBA" id="ARBA00022692"/>
    </source>
</evidence>
<keyword evidence="3 6" id="KW-0812">Transmembrane</keyword>
<dbReference type="PANTHER" id="PTHR37693">
    <property type="entry name" value="PHOSPHATIDYLGLYCEROL LYSYLTRANSFERASE"/>
    <property type="match status" value="1"/>
</dbReference>
<evidence type="ECO:0000313" key="8">
    <source>
        <dbReference type="Proteomes" id="UP000824201"/>
    </source>
</evidence>
<name>A0A9D1EFL6_9FIRM</name>
<feature type="transmembrane region" description="Helical" evidence="6">
    <location>
        <begin position="120"/>
        <end position="145"/>
    </location>
</feature>
<keyword evidence="4 6" id="KW-1133">Transmembrane helix</keyword>
<dbReference type="InterPro" id="IPR022791">
    <property type="entry name" value="L-PG_synthase/AglD"/>
</dbReference>
<evidence type="ECO:0000256" key="1">
    <source>
        <dbReference type="ARBA" id="ARBA00004651"/>
    </source>
</evidence>
<dbReference type="AlphaFoldDB" id="A0A9D1EFL6"/>
<reference evidence="7" key="1">
    <citation type="submission" date="2020-10" db="EMBL/GenBank/DDBJ databases">
        <authorList>
            <person name="Gilroy R."/>
        </authorList>
    </citation>
    <scope>NUCLEOTIDE SEQUENCE</scope>
    <source>
        <strain evidence="7">ChiW13-3771</strain>
    </source>
</reference>
<dbReference type="Pfam" id="PF03706">
    <property type="entry name" value="LPG_synthase_TM"/>
    <property type="match status" value="1"/>
</dbReference>
<feature type="transmembrane region" description="Helical" evidence="6">
    <location>
        <begin position="46"/>
        <end position="68"/>
    </location>
</feature>
<gene>
    <name evidence="6" type="primary">mprF</name>
    <name evidence="7" type="ORF">IAC96_10590</name>
</gene>